<dbReference type="AlphaFoldDB" id="A0A067MNF7"/>
<dbReference type="EMBL" id="KL198028">
    <property type="protein sequence ID" value="KDQ16250.1"/>
    <property type="molecule type" value="Genomic_DNA"/>
</dbReference>
<sequence length="80" mass="8649">MLGVTGCARAHTGQRRQRVVAVCVFCRSPSLFCLIKLMGKRPTFRSDTAAGAFSGQHRCVLQIQSAWSERGTASAHLCPA</sequence>
<dbReference type="HOGENOM" id="CLU_2589416_0_0_1"/>
<protein>
    <submittedName>
        <fullName evidence="1">Uncharacterized protein</fullName>
    </submittedName>
</protein>
<name>A0A067MNF7_BOTB1</name>
<accession>A0A067MNF7</accession>
<gene>
    <name evidence="1" type="ORF">BOTBODRAFT_258309</name>
</gene>
<dbReference type="Proteomes" id="UP000027195">
    <property type="component" value="Unassembled WGS sequence"/>
</dbReference>
<keyword evidence="2" id="KW-1185">Reference proteome</keyword>
<organism evidence="1 2">
    <name type="scientific">Botryobasidium botryosum (strain FD-172 SS1)</name>
    <dbReference type="NCBI Taxonomy" id="930990"/>
    <lineage>
        <taxon>Eukaryota</taxon>
        <taxon>Fungi</taxon>
        <taxon>Dikarya</taxon>
        <taxon>Basidiomycota</taxon>
        <taxon>Agaricomycotina</taxon>
        <taxon>Agaricomycetes</taxon>
        <taxon>Cantharellales</taxon>
        <taxon>Botryobasidiaceae</taxon>
        <taxon>Botryobasidium</taxon>
    </lineage>
</organism>
<evidence type="ECO:0000313" key="1">
    <source>
        <dbReference type="EMBL" id="KDQ16250.1"/>
    </source>
</evidence>
<dbReference type="InParanoid" id="A0A067MNF7"/>
<proteinExistence type="predicted"/>
<evidence type="ECO:0000313" key="2">
    <source>
        <dbReference type="Proteomes" id="UP000027195"/>
    </source>
</evidence>
<reference evidence="2" key="1">
    <citation type="journal article" date="2014" name="Proc. Natl. Acad. Sci. U.S.A.">
        <title>Extensive sampling of basidiomycete genomes demonstrates inadequacy of the white-rot/brown-rot paradigm for wood decay fungi.</title>
        <authorList>
            <person name="Riley R."/>
            <person name="Salamov A.A."/>
            <person name="Brown D.W."/>
            <person name="Nagy L.G."/>
            <person name="Floudas D."/>
            <person name="Held B.W."/>
            <person name="Levasseur A."/>
            <person name="Lombard V."/>
            <person name="Morin E."/>
            <person name="Otillar R."/>
            <person name="Lindquist E.A."/>
            <person name="Sun H."/>
            <person name="LaButti K.M."/>
            <person name="Schmutz J."/>
            <person name="Jabbour D."/>
            <person name="Luo H."/>
            <person name="Baker S.E."/>
            <person name="Pisabarro A.G."/>
            <person name="Walton J.D."/>
            <person name="Blanchette R.A."/>
            <person name="Henrissat B."/>
            <person name="Martin F."/>
            <person name="Cullen D."/>
            <person name="Hibbett D.S."/>
            <person name="Grigoriev I.V."/>
        </authorList>
    </citation>
    <scope>NUCLEOTIDE SEQUENCE [LARGE SCALE GENOMIC DNA]</scope>
    <source>
        <strain evidence="2">FD-172 SS1</strain>
    </source>
</reference>